<dbReference type="RefSeq" id="WP_013807494.1">
    <property type="nucleotide sequence ID" value="NC_015564.1"/>
</dbReference>
<proteinExistence type="predicted"/>
<keyword evidence="2" id="KW-1133">Transmembrane helix</keyword>
<keyword evidence="4" id="KW-1185">Reference proteome</keyword>
<name>F6EHG6_HOYSD</name>
<dbReference type="STRING" id="443218.AS9A_2698"/>
<feature type="transmembrane region" description="Helical" evidence="2">
    <location>
        <begin position="56"/>
        <end position="76"/>
    </location>
</feature>
<accession>F6EHG6</accession>
<keyword evidence="2" id="KW-0472">Membrane</keyword>
<organism evidence="3 4">
    <name type="scientific">Hoyosella subflava (strain DSM 45089 / JCM 17490 / NBRC 109087 / DQS3-9A1)</name>
    <name type="common">Amycolicicoccus subflavus</name>
    <dbReference type="NCBI Taxonomy" id="443218"/>
    <lineage>
        <taxon>Bacteria</taxon>
        <taxon>Bacillati</taxon>
        <taxon>Actinomycetota</taxon>
        <taxon>Actinomycetes</taxon>
        <taxon>Mycobacteriales</taxon>
        <taxon>Hoyosellaceae</taxon>
        <taxon>Hoyosella</taxon>
    </lineage>
</organism>
<feature type="region of interest" description="Disordered" evidence="1">
    <location>
        <begin position="1"/>
        <end position="29"/>
    </location>
</feature>
<sequence length="118" mass="13372">MSPEPNHPSWRDPDGFDDHGSGYSGGADEHVFADDYQAPWDREYDDEPPRKTWRPLITWVLIGALMLGPLLTLLNFYRAEPVVVVVIIGVLIGVAYVAHARRGDAVTRIDRAFKKRDR</sequence>
<dbReference type="AlphaFoldDB" id="F6EHG6"/>
<evidence type="ECO:0000313" key="4">
    <source>
        <dbReference type="Proteomes" id="UP000009235"/>
    </source>
</evidence>
<dbReference type="Proteomes" id="UP000009235">
    <property type="component" value="Chromosome"/>
</dbReference>
<evidence type="ECO:0000256" key="2">
    <source>
        <dbReference type="SAM" id="Phobius"/>
    </source>
</evidence>
<dbReference type="OrthoDB" id="9838359at2"/>
<evidence type="ECO:0000313" key="3">
    <source>
        <dbReference type="EMBL" id="AEF41145.1"/>
    </source>
</evidence>
<reference evidence="3 4" key="1">
    <citation type="journal article" date="2011" name="J. Bacteriol.">
        <title>Complete genome sequence of Amycolicicoccus subflavus DQS3-9A1T, an actinomycete isolated from crude oil-polluted soil.</title>
        <authorList>
            <person name="Cai M."/>
            <person name="Chen W.M."/>
            <person name="Nie Y."/>
            <person name="Chi C.Q."/>
            <person name="Wang Y.N."/>
            <person name="Tang Y.Q."/>
            <person name="Li G.Y."/>
            <person name="Wu X.L."/>
        </authorList>
    </citation>
    <scope>NUCLEOTIDE SEQUENCE [LARGE SCALE GENOMIC DNA]</scope>
    <source>
        <strain evidence="4">DSM 45089 / DQS3-9A1</strain>
    </source>
</reference>
<dbReference type="HOGENOM" id="CLU_2068179_0_0_11"/>
<dbReference type="EMBL" id="CP002786">
    <property type="protein sequence ID" value="AEF41145.1"/>
    <property type="molecule type" value="Genomic_DNA"/>
</dbReference>
<dbReference type="KEGG" id="asd:AS9A_2698"/>
<feature type="transmembrane region" description="Helical" evidence="2">
    <location>
        <begin position="82"/>
        <end position="99"/>
    </location>
</feature>
<gene>
    <name evidence="3" type="ordered locus">AS9A_2698</name>
</gene>
<feature type="compositionally biased region" description="Basic and acidic residues" evidence="1">
    <location>
        <begin position="9"/>
        <end position="20"/>
    </location>
</feature>
<keyword evidence="2" id="KW-0812">Transmembrane</keyword>
<protein>
    <submittedName>
        <fullName evidence="3">Uncharacterized protein</fullName>
    </submittedName>
</protein>
<evidence type="ECO:0000256" key="1">
    <source>
        <dbReference type="SAM" id="MobiDB-lite"/>
    </source>
</evidence>